<feature type="domain" description="IPT/TIG" evidence="2">
    <location>
        <begin position="29"/>
        <end position="98"/>
    </location>
</feature>
<name>A0A239GJB3_EKHLU</name>
<dbReference type="InterPro" id="IPR028994">
    <property type="entry name" value="Integrin_alpha_N"/>
</dbReference>
<reference evidence="3 4" key="1">
    <citation type="submission" date="2017-06" db="EMBL/GenBank/DDBJ databases">
        <authorList>
            <person name="Kim H.J."/>
            <person name="Triplett B.A."/>
        </authorList>
    </citation>
    <scope>NUCLEOTIDE SEQUENCE [LARGE SCALE GENOMIC DNA]</scope>
    <source>
        <strain evidence="3 4">DSM 19307</strain>
    </source>
</reference>
<dbReference type="PANTHER" id="PTHR44103">
    <property type="entry name" value="PROPROTEIN CONVERTASE P"/>
    <property type="match status" value="1"/>
</dbReference>
<dbReference type="CDD" id="cd00102">
    <property type="entry name" value="IPT"/>
    <property type="match status" value="1"/>
</dbReference>
<dbReference type="PANTHER" id="PTHR44103:SF1">
    <property type="entry name" value="PROPROTEIN CONVERTASE P"/>
    <property type="match status" value="1"/>
</dbReference>
<dbReference type="SUPFAM" id="SSF69318">
    <property type="entry name" value="Integrin alpha N-terminal domain"/>
    <property type="match status" value="2"/>
</dbReference>
<evidence type="ECO:0000259" key="2">
    <source>
        <dbReference type="Pfam" id="PF01833"/>
    </source>
</evidence>
<dbReference type="Gene3D" id="2.60.40.10">
    <property type="entry name" value="Immunoglobulins"/>
    <property type="match status" value="4"/>
</dbReference>
<gene>
    <name evidence="3" type="ORF">SAMN05421640_0846</name>
</gene>
<keyword evidence="1" id="KW-0732">Signal</keyword>
<dbReference type="EMBL" id="FZPD01000002">
    <property type="protein sequence ID" value="SNS68583.1"/>
    <property type="molecule type" value="Genomic_DNA"/>
</dbReference>
<dbReference type="Pfam" id="PF13517">
    <property type="entry name" value="FG-GAP_3"/>
    <property type="match status" value="2"/>
</dbReference>
<dbReference type="SUPFAM" id="SSF81296">
    <property type="entry name" value="E set domains"/>
    <property type="match status" value="1"/>
</dbReference>
<dbReference type="InterPro" id="IPR002909">
    <property type="entry name" value="IPT_dom"/>
</dbReference>
<dbReference type="InterPro" id="IPR014756">
    <property type="entry name" value="Ig_E-set"/>
</dbReference>
<dbReference type="InterPro" id="IPR026341">
    <property type="entry name" value="T9SS_type_B"/>
</dbReference>
<dbReference type="InterPro" id="IPR013783">
    <property type="entry name" value="Ig-like_fold"/>
</dbReference>
<sequence>MGSSSDRMMRKALIILLFSPLLIMAQQKPFINSISPTNVEVGGTITITGTNLTNVNQVVFGAASVTGADINVISDNLIEATVPAGATYGPVAVRTTGNLVTESRQQFFLSFSSTSSSTWRAEYLESIAPNKNVYDVCLCDLDRDGLNDVILTHNLVTGTGKEATVFENQSTFSNEVFSDIGLTDNADNSVGGFIATTCADLDNDGDPEVIFTTDNTTNIKQIYIYDNTSSGSVSLSYVSSLSLSLPTDGNGDKRVPRRVKVSDIDGDGKMDIVIGNENDNTLHIFPNTSSPGSYSFSTAVEVTVSDATTTGAIDIGDLDNDGKPDIVVVPAVQSNEEIYVLRNESIPGSFNFSLQAGISTTDQRRNILIADFDNDGLNDLAATADATLSGITGNETVTIYQNTSSGTSITFSTAETITIPANLPWGLDAGDLNGDGLIDLVVAALGVSTGSNYVIENTSSSSISFNTPTALSTQADARNIYIGDLNGDSKPDIAYSHDSRSNRQGDLGIRINQTCIEPVISPESFSFCTGENFTLSATNIVEGNYSWSIGSGTGTIVSQSGNSATFNLTSASDARIDLQITGQTGCASPPTTEYTVNYEPGSVTSTPTITVTDTDGGDICAGDDITLATSGTFNEYLWTLPDGSTSTSATISFNSIATADAGEYTLRVRNDGGCSSVEVAQNIDVKQLPVFEIINQDLDNFCAGSSVTLQVPDFTSDFNYQWQRDGTDITGETGASLTANQTGDYTVEITDASSCISETASYTVNEIAEPSSVVNGPTETCVDFETAFTAGSTGEAGFTLTYAWQVDGNPVNPTDPTQLLTTFTTAGNHTVTLTTSYEATEVESCSDIEVFNITVSNPPTLSLDQADLTAKCQADIVTVGVSSPNAGSIDSYAWTIRNPNDNSVISTASTNTIDVSTPVNVDTVWAVVNITTNIGCQVRDSIRIRNFQSDLNISSQDFSSVLEFDSALLEEALSISLTAENAASNISWEPAENFSDPVAANTTFFPQNPESVVTLTATDANGCPVSSEVRIILDNIRPKRTFSPNGDGMNDCWEILNIGELGNANGCKVFVFDSRGRNINTKDNFEANNNCVWDGNFNNSPVPEGVYYFVLKCDDSNFTKSGSILLAR</sequence>
<evidence type="ECO:0000313" key="3">
    <source>
        <dbReference type="EMBL" id="SNS68583.1"/>
    </source>
</evidence>
<accession>A0A239GJB3</accession>
<dbReference type="Pfam" id="PF13585">
    <property type="entry name" value="CHU_C"/>
    <property type="match status" value="1"/>
</dbReference>
<proteinExistence type="predicted"/>
<dbReference type="Proteomes" id="UP000198393">
    <property type="component" value="Unassembled WGS sequence"/>
</dbReference>
<dbReference type="Gene3D" id="2.130.10.130">
    <property type="entry name" value="Integrin alpha, N-terminal"/>
    <property type="match status" value="2"/>
</dbReference>
<keyword evidence="4" id="KW-1185">Reference proteome</keyword>
<dbReference type="NCBIfam" id="TIGR04131">
    <property type="entry name" value="Bac_Flav_CTERM"/>
    <property type="match status" value="1"/>
</dbReference>
<dbReference type="AlphaFoldDB" id="A0A239GJB3"/>
<dbReference type="Pfam" id="PF01833">
    <property type="entry name" value="TIG"/>
    <property type="match status" value="1"/>
</dbReference>
<evidence type="ECO:0000256" key="1">
    <source>
        <dbReference type="ARBA" id="ARBA00022729"/>
    </source>
</evidence>
<protein>
    <submittedName>
        <fullName evidence="3">Gliding motility-associated C-terminal domain-containing protein</fullName>
    </submittedName>
</protein>
<evidence type="ECO:0000313" key="4">
    <source>
        <dbReference type="Proteomes" id="UP000198393"/>
    </source>
</evidence>
<dbReference type="OrthoDB" id="1490014at2"/>
<organism evidence="3 4">
    <name type="scientific">Ekhidna lutea</name>
    <dbReference type="NCBI Taxonomy" id="447679"/>
    <lineage>
        <taxon>Bacteria</taxon>
        <taxon>Pseudomonadati</taxon>
        <taxon>Bacteroidota</taxon>
        <taxon>Cytophagia</taxon>
        <taxon>Cytophagales</taxon>
        <taxon>Reichenbachiellaceae</taxon>
        <taxon>Ekhidna</taxon>
    </lineage>
</organism>
<dbReference type="InterPro" id="IPR013517">
    <property type="entry name" value="FG-GAP"/>
</dbReference>